<keyword evidence="2" id="KW-0812">Transmembrane</keyword>
<dbReference type="Proteomes" id="UP000518605">
    <property type="component" value="Unassembled WGS sequence"/>
</dbReference>
<dbReference type="AlphaFoldDB" id="A0A7W5CBS7"/>
<dbReference type="RefSeq" id="WP_183568928.1">
    <property type="nucleotide sequence ID" value="NZ_CBCSLB010000019.1"/>
</dbReference>
<accession>A0A7W5CBS7</accession>
<comment type="caution">
    <text evidence="3">The sequence shown here is derived from an EMBL/GenBank/DDBJ whole genome shotgun (WGS) entry which is preliminary data.</text>
</comment>
<protein>
    <submittedName>
        <fullName evidence="3">Uncharacterized protein</fullName>
    </submittedName>
</protein>
<sequence length="122" mass="13341">MEPIYPLHEDVVNRFCGYPVCVVMNDGSRHVGILSSCSGGKVLLNAEAGELEANVTQTQPTVSKKKKSGKGKKELSPKAAVPQAQTQAYPYDPYYYGPRPYYPWGGALALDFALVAFLFLLL</sequence>
<name>A0A7W5CBS7_9BACL</name>
<keyword evidence="2" id="KW-1133">Transmembrane helix</keyword>
<reference evidence="3 4" key="1">
    <citation type="submission" date="2020-08" db="EMBL/GenBank/DDBJ databases">
        <title>Genomic Encyclopedia of Type Strains, Phase III (KMG-III): the genomes of soil and plant-associated and newly described type strains.</title>
        <authorList>
            <person name="Whitman W."/>
        </authorList>
    </citation>
    <scope>NUCLEOTIDE SEQUENCE [LARGE SCALE GENOMIC DNA]</scope>
    <source>
        <strain evidence="3 4">CECT 8234</strain>
    </source>
</reference>
<feature type="region of interest" description="Disordered" evidence="1">
    <location>
        <begin position="55"/>
        <end position="81"/>
    </location>
</feature>
<evidence type="ECO:0000313" key="4">
    <source>
        <dbReference type="Proteomes" id="UP000518605"/>
    </source>
</evidence>
<organism evidence="3 4">
    <name type="scientific">Paenibacillus endophyticus</name>
    <dbReference type="NCBI Taxonomy" id="1294268"/>
    <lineage>
        <taxon>Bacteria</taxon>
        <taxon>Bacillati</taxon>
        <taxon>Bacillota</taxon>
        <taxon>Bacilli</taxon>
        <taxon>Bacillales</taxon>
        <taxon>Paenibacillaceae</taxon>
        <taxon>Paenibacillus</taxon>
    </lineage>
</organism>
<keyword evidence="2" id="KW-0472">Membrane</keyword>
<keyword evidence="4" id="KW-1185">Reference proteome</keyword>
<feature type="transmembrane region" description="Helical" evidence="2">
    <location>
        <begin position="101"/>
        <end position="121"/>
    </location>
</feature>
<dbReference type="EMBL" id="JACHXW010000019">
    <property type="protein sequence ID" value="MBB3154817.1"/>
    <property type="molecule type" value="Genomic_DNA"/>
</dbReference>
<evidence type="ECO:0000256" key="2">
    <source>
        <dbReference type="SAM" id="Phobius"/>
    </source>
</evidence>
<evidence type="ECO:0000256" key="1">
    <source>
        <dbReference type="SAM" id="MobiDB-lite"/>
    </source>
</evidence>
<gene>
    <name evidence="3" type="ORF">FHS16_004899</name>
</gene>
<evidence type="ECO:0000313" key="3">
    <source>
        <dbReference type="EMBL" id="MBB3154817.1"/>
    </source>
</evidence>
<proteinExistence type="predicted"/>